<dbReference type="EMBL" id="AWSO01000101">
    <property type="protein sequence ID" value="ESK95232.1"/>
    <property type="molecule type" value="Genomic_DNA"/>
</dbReference>
<accession>V2XNB6</accession>
<dbReference type="AlphaFoldDB" id="V2XNB6"/>
<evidence type="ECO:0000313" key="3">
    <source>
        <dbReference type="Proteomes" id="UP000017559"/>
    </source>
</evidence>
<feature type="compositionally biased region" description="Polar residues" evidence="1">
    <location>
        <begin position="1"/>
        <end position="19"/>
    </location>
</feature>
<comment type="caution">
    <text evidence="2">The sequence shown here is derived from an EMBL/GenBank/DDBJ whole genome shotgun (WGS) entry which is preliminary data.</text>
</comment>
<evidence type="ECO:0008006" key="4">
    <source>
        <dbReference type="Google" id="ProtNLM"/>
    </source>
</evidence>
<evidence type="ECO:0000313" key="2">
    <source>
        <dbReference type="EMBL" id="ESK95232.1"/>
    </source>
</evidence>
<dbReference type="KEGG" id="mrr:Moror_3990"/>
<dbReference type="HOGENOM" id="CLU_051530_0_0_1"/>
<reference evidence="2 3" key="1">
    <citation type="journal article" date="2014" name="BMC Genomics">
        <title>Genome and secretome analysis of the hemibiotrophic fungal pathogen, Moniliophthora roreri, which causes frosty pod rot disease of cacao: mechanisms of the biotrophic and necrotrophic phases.</title>
        <authorList>
            <person name="Meinhardt L.W."/>
            <person name="Costa G.G.L."/>
            <person name="Thomazella D.P.T."/>
            <person name="Teixeira P.J.P.L."/>
            <person name="Carazzolle M.F."/>
            <person name="Schuster S.C."/>
            <person name="Carlson J.E."/>
            <person name="Guiltinan M.J."/>
            <person name="Mieczkowski P."/>
            <person name="Farmer A."/>
            <person name="Ramaraj T."/>
            <person name="Crozier J."/>
            <person name="Davis R.E."/>
            <person name="Shao J."/>
            <person name="Melnick R.L."/>
            <person name="Pereira G.A.G."/>
            <person name="Bailey B.A."/>
        </authorList>
    </citation>
    <scope>NUCLEOTIDE SEQUENCE [LARGE SCALE GENOMIC DNA]</scope>
    <source>
        <strain evidence="2 3">MCA 2997</strain>
    </source>
</reference>
<gene>
    <name evidence="2" type="ORF">Moror_3990</name>
</gene>
<name>V2XNB6_MONRO</name>
<keyword evidence="3" id="KW-1185">Reference proteome</keyword>
<organism evidence="2 3">
    <name type="scientific">Moniliophthora roreri (strain MCA 2997)</name>
    <name type="common">Cocoa frosty pod rot fungus</name>
    <name type="synonym">Crinipellis roreri</name>
    <dbReference type="NCBI Taxonomy" id="1381753"/>
    <lineage>
        <taxon>Eukaryota</taxon>
        <taxon>Fungi</taxon>
        <taxon>Dikarya</taxon>
        <taxon>Basidiomycota</taxon>
        <taxon>Agaricomycotina</taxon>
        <taxon>Agaricomycetes</taxon>
        <taxon>Agaricomycetidae</taxon>
        <taxon>Agaricales</taxon>
        <taxon>Marasmiineae</taxon>
        <taxon>Marasmiaceae</taxon>
        <taxon>Moniliophthora</taxon>
    </lineage>
</organism>
<evidence type="ECO:0000256" key="1">
    <source>
        <dbReference type="SAM" id="MobiDB-lite"/>
    </source>
</evidence>
<protein>
    <recommendedName>
        <fullName evidence="4">BTB domain-containing protein</fullName>
    </recommendedName>
</protein>
<dbReference type="OrthoDB" id="3265815at2759"/>
<dbReference type="STRING" id="1381753.V2XNB6"/>
<sequence>MSAQPTDATEWNQNPAPDSQRSRTAESQGPDPARGLFEMIPAQVAQGFGLNIAGRPSANLTLISQNSVLFYVDEYSLLRFSNNNFKGLLPLPDQAREKRIIFLPDLPSSELEILLQAIYRVPTSTPGTMGGGSMDDFHELVRGVGRLPTFGIAFKSVILPHTYIFDRILSFSAQYPLEVYALGGQYDIDELAVSASPHTLTVELTDIEEGLAGRIGALYLLRLIRLHEKRKKIIMDLLVEGPDSATVCRSEHQEELKKKWNMAIASLLSGINAGTPKELIQEVVMTGTSVIICDRCIEARDARLNAILTEWSMSARSI</sequence>
<proteinExistence type="predicted"/>
<dbReference type="Proteomes" id="UP000017559">
    <property type="component" value="Unassembled WGS sequence"/>
</dbReference>
<feature type="region of interest" description="Disordered" evidence="1">
    <location>
        <begin position="1"/>
        <end position="34"/>
    </location>
</feature>